<evidence type="ECO:0000256" key="1">
    <source>
        <dbReference type="SAM" id="MobiDB-lite"/>
    </source>
</evidence>
<accession>A0ABP8W753</accession>
<feature type="region of interest" description="Disordered" evidence="1">
    <location>
        <begin position="148"/>
        <end position="168"/>
    </location>
</feature>
<protein>
    <submittedName>
        <fullName evidence="2">Uncharacterized protein</fullName>
    </submittedName>
</protein>
<dbReference type="RefSeq" id="WP_345379338.1">
    <property type="nucleotide sequence ID" value="NZ_BAABIC010000004.1"/>
</dbReference>
<sequence>MVEYTCSGAHEGAGEHTWLVSQVRAGWTAETEDGVTDELLGPLLDCVLPGEPYVEFGIVEFRLRESRPDLFRAHVADRGHVMLAPGIATASSVRFGTALGRLARSGDLLSRYGAATGAWKYNGQVSYWARPPAPSGSLSWAEHCEHLGRSPEWTDDDRAAARGSDSGS</sequence>
<dbReference type="Proteomes" id="UP001500325">
    <property type="component" value="Unassembled WGS sequence"/>
</dbReference>
<organism evidence="2 3">
    <name type="scientific">Pseudonocardia yuanmonensis</name>
    <dbReference type="NCBI Taxonomy" id="1095914"/>
    <lineage>
        <taxon>Bacteria</taxon>
        <taxon>Bacillati</taxon>
        <taxon>Actinomycetota</taxon>
        <taxon>Actinomycetes</taxon>
        <taxon>Pseudonocardiales</taxon>
        <taxon>Pseudonocardiaceae</taxon>
        <taxon>Pseudonocardia</taxon>
    </lineage>
</organism>
<name>A0ABP8W753_9PSEU</name>
<dbReference type="EMBL" id="BAABIC010000004">
    <property type="protein sequence ID" value="GAA4682339.1"/>
    <property type="molecule type" value="Genomic_DNA"/>
</dbReference>
<evidence type="ECO:0000313" key="3">
    <source>
        <dbReference type="Proteomes" id="UP001500325"/>
    </source>
</evidence>
<gene>
    <name evidence="2" type="ORF">GCM10023215_15400</name>
</gene>
<proteinExistence type="predicted"/>
<evidence type="ECO:0000313" key="2">
    <source>
        <dbReference type="EMBL" id="GAA4682339.1"/>
    </source>
</evidence>
<keyword evidence="3" id="KW-1185">Reference proteome</keyword>
<reference evidence="3" key="1">
    <citation type="journal article" date="2019" name="Int. J. Syst. Evol. Microbiol.">
        <title>The Global Catalogue of Microorganisms (GCM) 10K type strain sequencing project: providing services to taxonomists for standard genome sequencing and annotation.</title>
        <authorList>
            <consortium name="The Broad Institute Genomics Platform"/>
            <consortium name="The Broad Institute Genome Sequencing Center for Infectious Disease"/>
            <person name="Wu L."/>
            <person name="Ma J."/>
        </authorList>
    </citation>
    <scope>NUCLEOTIDE SEQUENCE [LARGE SCALE GENOMIC DNA]</scope>
    <source>
        <strain evidence="3">JCM 18055</strain>
    </source>
</reference>
<comment type="caution">
    <text evidence="2">The sequence shown here is derived from an EMBL/GenBank/DDBJ whole genome shotgun (WGS) entry which is preliminary data.</text>
</comment>